<feature type="transmembrane region" description="Helical" evidence="1">
    <location>
        <begin position="30"/>
        <end position="52"/>
    </location>
</feature>
<dbReference type="GO" id="GO:0005886">
    <property type="term" value="C:plasma membrane"/>
    <property type="evidence" value="ECO:0007669"/>
    <property type="project" value="InterPro"/>
</dbReference>
<feature type="transmembrane region" description="Helical" evidence="1">
    <location>
        <begin position="152"/>
        <end position="177"/>
    </location>
</feature>
<protein>
    <recommendedName>
        <fullName evidence="4">Thiamine transporter</fullName>
    </recommendedName>
</protein>
<feature type="transmembrane region" description="Helical" evidence="1">
    <location>
        <begin position="64"/>
        <end position="84"/>
    </location>
</feature>
<keyword evidence="1" id="KW-0812">Transmembrane</keyword>
<comment type="caution">
    <text evidence="2">The sequence shown here is derived from an EMBL/GenBank/DDBJ whole genome shotgun (WGS) entry which is preliminary data.</text>
</comment>
<dbReference type="Proteomes" id="UP000294192">
    <property type="component" value="Unassembled WGS sequence"/>
</dbReference>
<feature type="transmembrane region" description="Helical" evidence="1">
    <location>
        <begin position="197"/>
        <end position="214"/>
    </location>
</feature>
<accession>A0A4R0XJW1</accession>
<dbReference type="AlphaFoldDB" id="A0A4R0XJW1"/>
<keyword evidence="1" id="KW-1133">Transmembrane helix</keyword>
<dbReference type="OrthoDB" id="389047at2"/>
<reference evidence="2 3" key="1">
    <citation type="submission" date="2018-02" db="EMBL/GenBank/DDBJ databases">
        <title>Mycoplasma marinum and Mycoplasma todarodis sp. nov., moderately halophilic and psychrotolerant mycoplasmas isolated from cephalopods.</title>
        <authorList>
            <person name="Viver T."/>
        </authorList>
    </citation>
    <scope>NUCLEOTIDE SEQUENCE [LARGE SCALE GENOMIC DNA]</scope>
    <source>
        <strain evidence="2 3">PE</strain>
    </source>
</reference>
<dbReference type="InterPro" id="IPR012651">
    <property type="entry name" value="Thia_Transptr_ThiT"/>
</dbReference>
<feature type="transmembrane region" description="Helical" evidence="1">
    <location>
        <begin position="122"/>
        <end position="145"/>
    </location>
</feature>
<sequence length="238" mass="26982">MKKNVKTPEVISQEVCEEGKNSNKSKKIHFWYRFTVRDIVICSFILAMFIAAKSLNSLIPDFLPYIRFQLIYLLLPIISLVFGWKLSGITMSIYIFIIAWLAPGFFIRGITDSVVKDNGGAYVFLEYLLDYVIPILSLAIIPGLFASFKNKIFVFMFITIAFTLVFASHFLAGVLIWSSYAQWGYSAMSYSAAANGIIVWSAYGFAMIFSYPCATRVRISMKKIFNDEGYNSKGKNAK</sequence>
<evidence type="ECO:0000313" key="2">
    <source>
        <dbReference type="EMBL" id="TCG10936.1"/>
    </source>
</evidence>
<organism evidence="2 3">
    <name type="scientific">Mycoplasma marinum</name>
    <dbReference type="NCBI Taxonomy" id="1937190"/>
    <lineage>
        <taxon>Bacteria</taxon>
        <taxon>Bacillati</taxon>
        <taxon>Mycoplasmatota</taxon>
        <taxon>Mollicutes</taxon>
        <taxon>Mycoplasmataceae</taxon>
        <taxon>Mycoplasma</taxon>
    </lineage>
</organism>
<dbReference type="EMBL" id="PSZO01000017">
    <property type="protein sequence ID" value="TCG10936.1"/>
    <property type="molecule type" value="Genomic_DNA"/>
</dbReference>
<dbReference type="Gene3D" id="1.10.1760.20">
    <property type="match status" value="1"/>
</dbReference>
<name>A0A4R0XJW1_9MOLU</name>
<proteinExistence type="predicted"/>
<feature type="transmembrane region" description="Helical" evidence="1">
    <location>
        <begin position="91"/>
        <end position="110"/>
    </location>
</feature>
<dbReference type="GO" id="GO:0015234">
    <property type="term" value="F:thiamine transmembrane transporter activity"/>
    <property type="evidence" value="ECO:0007669"/>
    <property type="project" value="InterPro"/>
</dbReference>
<gene>
    <name evidence="2" type="ORF">C4B24_03435</name>
</gene>
<keyword evidence="1" id="KW-0472">Membrane</keyword>
<dbReference type="Pfam" id="PF09515">
    <property type="entry name" value="Thia_YuaJ"/>
    <property type="match status" value="1"/>
</dbReference>
<dbReference type="RefSeq" id="WP_131599368.1">
    <property type="nucleotide sequence ID" value="NZ_CBDBYK010000021.1"/>
</dbReference>
<evidence type="ECO:0000256" key="1">
    <source>
        <dbReference type="SAM" id="Phobius"/>
    </source>
</evidence>
<evidence type="ECO:0008006" key="4">
    <source>
        <dbReference type="Google" id="ProtNLM"/>
    </source>
</evidence>
<evidence type="ECO:0000313" key="3">
    <source>
        <dbReference type="Proteomes" id="UP000294192"/>
    </source>
</evidence>
<keyword evidence="3" id="KW-1185">Reference proteome</keyword>